<proteinExistence type="predicted"/>
<dbReference type="PANTHER" id="PTHR46586">
    <property type="entry name" value="ANKYRIN REPEAT-CONTAINING PROTEIN"/>
    <property type="match status" value="1"/>
</dbReference>
<keyword evidence="2" id="KW-1185">Reference proteome</keyword>
<evidence type="ECO:0000313" key="2">
    <source>
        <dbReference type="Proteomes" id="UP001165083"/>
    </source>
</evidence>
<dbReference type="EMBL" id="BSXW01000134">
    <property type="protein sequence ID" value="GMF12912.1"/>
    <property type="molecule type" value="Genomic_DNA"/>
</dbReference>
<dbReference type="Proteomes" id="UP001165083">
    <property type="component" value="Unassembled WGS sequence"/>
</dbReference>
<accession>A0A9W6WPX6</accession>
<dbReference type="AlphaFoldDB" id="A0A9W6WPX6"/>
<name>A0A9W6WPX6_9STRA</name>
<gene>
    <name evidence="1" type="ORF">Plil01_000345400</name>
</gene>
<evidence type="ECO:0000313" key="1">
    <source>
        <dbReference type="EMBL" id="GMF12912.1"/>
    </source>
</evidence>
<dbReference type="InterPro" id="IPR052050">
    <property type="entry name" value="SecEffector_AnkRepeat"/>
</dbReference>
<comment type="caution">
    <text evidence="1">The sequence shown here is derived from an EMBL/GenBank/DDBJ whole genome shotgun (WGS) entry which is preliminary data.</text>
</comment>
<reference evidence="1" key="1">
    <citation type="submission" date="2023-04" db="EMBL/GenBank/DDBJ databases">
        <title>Phytophthora lilii NBRC 32176.</title>
        <authorList>
            <person name="Ichikawa N."/>
            <person name="Sato H."/>
            <person name="Tonouchi N."/>
        </authorList>
    </citation>
    <scope>NUCLEOTIDE SEQUENCE</scope>
    <source>
        <strain evidence="1">NBRC 32176</strain>
    </source>
</reference>
<protein>
    <submittedName>
        <fullName evidence="1">Unnamed protein product</fullName>
    </submittedName>
</protein>
<dbReference type="PANTHER" id="PTHR46586:SF3">
    <property type="entry name" value="ANKYRIN REPEAT-CONTAINING PROTEIN"/>
    <property type="match status" value="1"/>
</dbReference>
<dbReference type="SUPFAM" id="SSF140860">
    <property type="entry name" value="Pseudo ankyrin repeat-like"/>
    <property type="match status" value="1"/>
</dbReference>
<organism evidence="1 2">
    <name type="scientific">Phytophthora lilii</name>
    <dbReference type="NCBI Taxonomy" id="2077276"/>
    <lineage>
        <taxon>Eukaryota</taxon>
        <taxon>Sar</taxon>
        <taxon>Stramenopiles</taxon>
        <taxon>Oomycota</taxon>
        <taxon>Peronosporomycetes</taxon>
        <taxon>Peronosporales</taxon>
        <taxon>Peronosporaceae</taxon>
        <taxon>Phytophthora</taxon>
    </lineage>
</organism>
<sequence>METTVRMNHLDALKWLDTNRIGKCTPELTGLAAECGHFKIVKCLYEKKNKEPYFPPALVEALRNGHLRIAYWLSRKDSDHGVNMFPMIFSLNTSWPMIKALEILLFLNEVYPEVLTPSRIDAWEEYSCFDAWYPEMVLSWLNDNFPTTDDTSS</sequence>